<dbReference type="InterPro" id="IPR019446">
    <property type="entry name" value="BMT5-like"/>
</dbReference>
<dbReference type="GO" id="GO:0070042">
    <property type="term" value="F:rRNA (uridine-N3-)-methyltransferase activity"/>
    <property type="evidence" value="ECO:0007669"/>
    <property type="project" value="InterPro"/>
</dbReference>
<accession>A0AA88AR77</accession>
<evidence type="ECO:0000313" key="3">
    <source>
        <dbReference type="EMBL" id="GMN50893.1"/>
    </source>
</evidence>
<protein>
    <recommendedName>
        <fullName evidence="2">25S rRNA (uridine-N(3))-methyltransferase BMT5-like domain-containing protein</fullName>
    </recommendedName>
</protein>
<organism evidence="3 4">
    <name type="scientific">Ficus carica</name>
    <name type="common">Common fig</name>
    <dbReference type="NCBI Taxonomy" id="3494"/>
    <lineage>
        <taxon>Eukaryota</taxon>
        <taxon>Viridiplantae</taxon>
        <taxon>Streptophyta</taxon>
        <taxon>Embryophyta</taxon>
        <taxon>Tracheophyta</taxon>
        <taxon>Spermatophyta</taxon>
        <taxon>Magnoliopsida</taxon>
        <taxon>eudicotyledons</taxon>
        <taxon>Gunneridae</taxon>
        <taxon>Pentapetalae</taxon>
        <taxon>rosids</taxon>
        <taxon>fabids</taxon>
        <taxon>Rosales</taxon>
        <taxon>Moraceae</taxon>
        <taxon>Ficeae</taxon>
        <taxon>Ficus</taxon>
    </lineage>
</organism>
<keyword evidence="4" id="KW-1185">Reference proteome</keyword>
<reference evidence="3" key="1">
    <citation type="submission" date="2023-07" db="EMBL/GenBank/DDBJ databases">
        <title>draft genome sequence of fig (Ficus carica).</title>
        <authorList>
            <person name="Takahashi T."/>
            <person name="Nishimura K."/>
        </authorList>
    </citation>
    <scope>NUCLEOTIDE SEQUENCE</scope>
</reference>
<dbReference type="GO" id="GO:0070475">
    <property type="term" value="P:rRNA base methylation"/>
    <property type="evidence" value="ECO:0007669"/>
    <property type="project" value="InterPro"/>
</dbReference>
<feature type="compositionally biased region" description="Low complexity" evidence="1">
    <location>
        <begin position="8"/>
        <end position="18"/>
    </location>
</feature>
<sequence length="492" mass="55689">MAMEEKGYNNNNNVNGEEGAMDDDDQEDDHIHECDDKYARKYKEGKSNWESLERLGASLLQDVDATVMKTHPDLRIRKFDRIIFNFPHAGFRGREDNVLVIRIYASVFGTPTTHPNSGESGCERELIACALTYVFENCFTIAANLPCSRHKKLIDDFFWNARSMLQADGEIHVNHKTTAPFSNWNLEEMASLNSLVLIERVEFKIEDYPGYKQKRGDGRRCDEPFPLGESSTFKFRFSLKFNKKRGRKTSCLRSMRRRRSEKSQVQNLSGSFDFAGSHMAQNSGLSVQRSPSFESSYPHPGHGRETNFTTFPQCPLFAHDELAAPANVDMPAMFPGRTLNHDTYLSPEFGRRTSYNVSPPANEFSYDLSLNRRVQMLPGPGRTETLRIVREYGNQKKPFRRQINSRAPCMFLTVGSPHQQPKIASTRSLPSQACPECACHHQSAAVGFSVTRSNASACAYILQRTPTCHMSQLQPISNHHGPLVFVGPSRAD</sequence>
<proteinExistence type="predicted"/>
<evidence type="ECO:0000256" key="1">
    <source>
        <dbReference type="SAM" id="MobiDB-lite"/>
    </source>
</evidence>
<dbReference type="PANTHER" id="PTHR11538:SF26">
    <property type="entry name" value="FERREDOXIN-FOLD ANTICODON-BINDING DOMAIN-CONTAINING PROTEIN 1"/>
    <property type="match status" value="1"/>
</dbReference>
<dbReference type="EMBL" id="BTGU01000035">
    <property type="protein sequence ID" value="GMN50893.1"/>
    <property type="molecule type" value="Genomic_DNA"/>
</dbReference>
<evidence type="ECO:0000313" key="4">
    <source>
        <dbReference type="Proteomes" id="UP001187192"/>
    </source>
</evidence>
<gene>
    <name evidence="3" type="ORF">TIFTF001_020040</name>
</gene>
<name>A0AA88AR77_FICCA</name>
<evidence type="ECO:0000259" key="2">
    <source>
        <dbReference type="Pfam" id="PF10354"/>
    </source>
</evidence>
<feature type="compositionally biased region" description="Acidic residues" evidence="1">
    <location>
        <begin position="19"/>
        <end position="28"/>
    </location>
</feature>
<comment type="caution">
    <text evidence="3">The sequence shown here is derived from an EMBL/GenBank/DDBJ whole genome shotgun (WGS) entry which is preliminary data.</text>
</comment>
<feature type="domain" description="25S rRNA (uridine-N(3))-methyltransferase BMT5-like" evidence="2">
    <location>
        <begin position="35"/>
        <end position="96"/>
    </location>
</feature>
<dbReference type="Pfam" id="PF10354">
    <property type="entry name" value="BMT5-like"/>
    <property type="match status" value="2"/>
</dbReference>
<dbReference type="AlphaFoldDB" id="A0AA88AR77"/>
<dbReference type="Proteomes" id="UP001187192">
    <property type="component" value="Unassembled WGS sequence"/>
</dbReference>
<dbReference type="PANTHER" id="PTHR11538">
    <property type="entry name" value="PHENYLALANYL-TRNA SYNTHETASE"/>
    <property type="match status" value="1"/>
</dbReference>
<dbReference type="GO" id="GO:0005737">
    <property type="term" value="C:cytoplasm"/>
    <property type="evidence" value="ECO:0007669"/>
    <property type="project" value="TreeGrafter"/>
</dbReference>
<feature type="domain" description="25S rRNA (uridine-N(3))-methyltransferase BMT5-like" evidence="2">
    <location>
        <begin position="148"/>
        <end position="215"/>
    </location>
</feature>
<feature type="region of interest" description="Disordered" evidence="1">
    <location>
        <begin position="1"/>
        <end position="32"/>
    </location>
</feature>